<organism evidence="1 2">
    <name type="scientific">Tolypocladium ophioglossoides (strain CBS 100239)</name>
    <name type="common">Snaketongue truffleclub</name>
    <name type="synonym">Elaphocordyceps ophioglossoides</name>
    <dbReference type="NCBI Taxonomy" id="1163406"/>
    <lineage>
        <taxon>Eukaryota</taxon>
        <taxon>Fungi</taxon>
        <taxon>Dikarya</taxon>
        <taxon>Ascomycota</taxon>
        <taxon>Pezizomycotina</taxon>
        <taxon>Sordariomycetes</taxon>
        <taxon>Hypocreomycetidae</taxon>
        <taxon>Hypocreales</taxon>
        <taxon>Ophiocordycipitaceae</taxon>
        <taxon>Tolypocladium</taxon>
    </lineage>
</organism>
<sequence>MTLTNCFSCSSNGVPSGTEFFYLTASWCHVLIEKPFCTDISSGKKFLENLDRTGVKSLPHMVTAKHIASSGSLEIIIAINDLWITYKPLD</sequence>
<evidence type="ECO:0000313" key="2">
    <source>
        <dbReference type="Proteomes" id="UP000036947"/>
    </source>
</evidence>
<dbReference type="Proteomes" id="UP000036947">
    <property type="component" value="Unassembled WGS sequence"/>
</dbReference>
<protein>
    <submittedName>
        <fullName evidence="1">Uncharacterized protein</fullName>
    </submittedName>
</protein>
<gene>
    <name evidence="1" type="ORF">TOPH_05255</name>
</gene>
<dbReference type="STRING" id="1163406.A0A0L0N7E6"/>
<dbReference type="OrthoDB" id="446809at2759"/>
<dbReference type="EMBL" id="LFRF01000015">
    <property type="protein sequence ID" value="KND90048.1"/>
    <property type="molecule type" value="Genomic_DNA"/>
</dbReference>
<reference evidence="1 2" key="1">
    <citation type="journal article" date="2015" name="BMC Genomics">
        <title>The genome of the truffle-parasite Tolypocladium ophioglossoides and the evolution of antifungal peptaibiotics.</title>
        <authorList>
            <person name="Quandt C.A."/>
            <person name="Bushley K.E."/>
            <person name="Spatafora J.W."/>
        </authorList>
    </citation>
    <scope>NUCLEOTIDE SEQUENCE [LARGE SCALE GENOMIC DNA]</scope>
    <source>
        <strain evidence="1 2">CBS 100239</strain>
    </source>
</reference>
<accession>A0A0L0N7E6</accession>
<name>A0A0L0N7E6_TOLOC</name>
<dbReference type="AlphaFoldDB" id="A0A0L0N7E6"/>
<proteinExistence type="predicted"/>
<comment type="caution">
    <text evidence="1">The sequence shown here is derived from an EMBL/GenBank/DDBJ whole genome shotgun (WGS) entry which is preliminary data.</text>
</comment>
<evidence type="ECO:0000313" key="1">
    <source>
        <dbReference type="EMBL" id="KND90048.1"/>
    </source>
</evidence>
<keyword evidence="2" id="KW-1185">Reference proteome</keyword>